<dbReference type="EMBL" id="JARPTC010000001">
    <property type="protein sequence ID" value="MDO7785631.1"/>
    <property type="molecule type" value="Genomic_DNA"/>
</dbReference>
<sequence>MRRHKTITISIPEDLVDYLDKKIIQINRSSYEETNRSQYIRLLIKKDMVNFNTPMSSSLNNNNSEELNGTDLDYYNTLLNLGGYKR</sequence>
<organism evidence="1 2">
    <name type="scientific">Desulforamulus aquiferis</name>
    <dbReference type="NCBI Taxonomy" id="1397668"/>
    <lineage>
        <taxon>Bacteria</taxon>
        <taxon>Bacillati</taxon>
        <taxon>Bacillota</taxon>
        <taxon>Clostridia</taxon>
        <taxon>Eubacteriales</taxon>
        <taxon>Peptococcaceae</taxon>
        <taxon>Desulforamulus</taxon>
    </lineage>
</organism>
<reference evidence="1" key="1">
    <citation type="journal article" date="2023" name="J. Hazard. Mater.">
        <title>Anaerobic biodegradation of pyrene and benzo[a]pyrene by a new sulfate-reducing Desulforamulus aquiferis strain DSA.</title>
        <authorList>
            <person name="Zhang Z."/>
            <person name="Sun J."/>
            <person name="Gong X."/>
            <person name="Wang C."/>
            <person name="Wang H."/>
        </authorList>
    </citation>
    <scope>NUCLEOTIDE SEQUENCE</scope>
    <source>
        <strain evidence="1">DSA</strain>
    </source>
</reference>
<protein>
    <submittedName>
        <fullName evidence="1">Ribbon-helix-helix domain-containing protein</fullName>
    </submittedName>
</protein>
<dbReference type="InterPro" id="IPR010985">
    <property type="entry name" value="Ribbon_hlx_hlx"/>
</dbReference>
<keyword evidence="2" id="KW-1185">Reference proteome</keyword>
<gene>
    <name evidence="1" type="ORF">P6N53_00100</name>
</gene>
<dbReference type="CDD" id="cd22231">
    <property type="entry name" value="RHH_NikR_HicB-like"/>
    <property type="match status" value="1"/>
</dbReference>
<comment type="caution">
    <text evidence="1">The sequence shown here is derived from an EMBL/GenBank/DDBJ whole genome shotgun (WGS) entry which is preliminary data.</text>
</comment>
<dbReference type="Gene3D" id="1.10.1220.10">
    <property type="entry name" value="Met repressor-like"/>
    <property type="match status" value="1"/>
</dbReference>
<dbReference type="InterPro" id="IPR013321">
    <property type="entry name" value="Arc_rbn_hlx_hlx"/>
</dbReference>
<evidence type="ECO:0000313" key="2">
    <source>
        <dbReference type="Proteomes" id="UP001172911"/>
    </source>
</evidence>
<evidence type="ECO:0000313" key="1">
    <source>
        <dbReference type="EMBL" id="MDO7785631.1"/>
    </source>
</evidence>
<accession>A0AAW7Z951</accession>
<dbReference type="Proteomes" id="UP001172911">
    <property type="component" value="Unassembled WGS sequence"/>
</dbReference>
<dbReference type="AlphaFoldDB" id="A0AAW7Z951"/>
<name>A0AAW7Z951_9FIRM</name>
<dbReference type="SUPFAM" id="SSF47598">
    <property type="entry name" value="Ribbon-helix-helix"/>
    <property type="match status" value="1"/>
</dbReference>
<proteinExistence type="predicted"/>
<dbReference type="GO" id="GO:0006355">
    <property type="term" value="P:regulation of DNA-templated transcription"/>
    <property type="evidence" value="ECO:0007669"/>
    <property type="project" value="InterPro"/>
</dbReference>
<dbReference type="RefSeq" id="WP_304540179.1">
    <property type="nucleotide sequence ID" value="NZ_JARPTC010000001.1"/>
</dbReference>
<reference evidence="1" key="2">
    <citation type="submission" date="2023-03" db="EMBL/GenBank/DDBJ databases">
        <authorList>
            <person name="Zhang Z."/>
        </authorList>
    </citation>
    <scope>NUCLEOTIDE SEQUENCE</scope>
    <source>
        <strain evidence="1">DSA</strain>
    </source>
</reference>